<keyword evidence="2" id="KW-1185">Reference proteome</keyword>
<evidence type="ECO:0000313" key="1">
    <source>
        <dbReference type="EMBL" id="MEY8661433.1"/>
    </source>
</evidence>
<name>A0ABV4DMR8_9LACO</name>
<accession>A0ABV4DMR8</accession>
<dbReference type="Proteomes" id="UP001565236">
    <property type="component" value="Unassembled WGS sequence"/>
</dbReference>
<dbReference type="RefSeq" id="WP_369940037.1">
    <property type="nucleotide sequence ID" value="NZ_JBCLUF010000002.1"/>
</dbReference>
<gene>
    <name evidence="1" type="ORF">AALT52_00785</name>
</gene>
<proteinExistence type="predicted"/>
<organism evidence="1 2">
    <name type="scientific">Ligilactobacillus faecis</name>
    <dbReference type="NCBI Taxonomy" id="762833"/>
    <lineage>
        <taxon>Bacteria</taxon>
        <taxon>Bacillati</taxon>
        <taxon>Bacillota</taxon>
        <taxon>Bacilli</taxon>
        <taxon>Lactobacillales</taxon>
        <taxon>Lactobacillaceae</taxon>
        <taxon>Ligilactobacillus</taxon>
    </lineage>
</organism>
<reference evidence="1 2" key="1">
    <citation type="submission" date="2024-03" db="EMBL/GenBank/DDBJ databases">
        <title>Mouse gut bacterial collection (mGBC) of GemPharmatech.</title>
        <authorList>
            <person name="He Y."/>
            <person name="Dong L."/>
            <person name="Wu D."/>
            <person name="Gao X."/>
            <person name="Lin Z."/>
        </authorList>
    </citation>
    <scope>NUCLEOTIDE SEQUENCE [LARGE SCALE GENOMIC DNA]</scope>
    <source>
        <strain evidence="1 2">15-30</strain>
    </source>
</reference>
<dbReference type="EMBL" id="JBCLUF010000002">
    <property type="protein sequence ID" value="MEY8661433.1"/>
    <property type="molecule type" value="Genomic_DNA"/>
</dbReference>
<protein>
    <submittedName>
        <fullName evidence="1">Uncharacterized protein</fullName>
    </submittedName>
</protein>
<comment type="caution">
    <text evidence="1">The sequence shown here is derived from an EMBL/GenBank/DDBJ whole genome shotgun (WGS) entry which is preliminary data.</text>
</comment>
<evidence type="ECO:0000313" key="2">
    <source>
        <dbReference type="Proteomes" id="UP001565236"/>
    </source>
</evidence>
<sequence>MMNWNNKTTLHFTNGDLEKIQNITKYLEKQDFFSNESITKSRVFAIILNVFYELFVESNSRTSYQKRLNTLKKVTSKDDYRILQELQTIKQLQNMSFYVALSNYQNLKELNSDYTPEELRSYLTGDSNEINILLNRILAIQKQDIAHNKQIKDTRRKAK</sequence>